<evidence type="ECO:0000256" key="3">
    <source>
        <dbReference type="ARBA" id="ARBA00022771"/>
    </source>
</evidence>
<dbReference type="GO" id="GO:0046983">
    <property type="term" value="F:protein dimerization activity"/>
    <property type="evidence" value="ECO:0007669"/>
    <property type="project" value="InterPro"/>
</dbReference>
<feature type="domain" description="Reverse transcriptase" evidence="7">
    <location>
        <begin position="1032"/>
        <end position="1189"/>
    </location>
</feature>
<dbReference type="InterPro" id="IPR043502">
    <property type="entry name" value="DNA/RNA_pol_sf"/>
</dbReference>
<dbReference type="InterPro" id="IPR052035">
    <property type="entry name" value="ZnF_BED_domain_contain"/>
</dbReference>
<dbReference type="PANTHER" id="PTHR46481">
    <property type="entry name" value="ZINC FINGER BED DOMAIN-CONTAINING PROTEIN 4"/>
    <property type="match status" value="1"/>
</dbReference>
<organism evidence="9 10">
    <name type="scientific">Daphnia magna</name>
    <dbReference type="NCBI Taxonomy" id="35525"/>
    <lineage>
        <taxon>Eukaryota</taxon>
        <taxon>Metazoa</taxon>
        <taxon>Ecdysozoa</taxon>
        <taxon>Arthropoda</taxon>
        <taxon>Crustacea</taxon>
        <taxon>Branchiopoda</taxon>
        <taxon>Diplostraca</taxon>
        <taxon>Cladocera</taxon>
        <taxon>Anomopoda</taxon>
        <taxon>Daphniidae</taxon>
        <taxon>Daphnia</taxon>
    </lineage>
</organism>
<dbReference type="Gene3D" id="3.10.10.10">
    <property type="entry name" value="HIV Type 1 Reverse Transcriptase, subunit A, domain 1"/>
    <property type="match status" value="1"/>
</dbReference>
<evidence type="ECO:0000256" key="6">
    <source>
        <dbReference type="SAM" id="MobiDB-lite"/>
    </source>
</evidence>
<evidence type="ECO:0000313" key="9">
    <source>
        <dbReference type="EMBL" id="KZS05252.1"/>
    </source>
</evidence>
<protein>
    <recommendedName>
        <fullName evidence="11">Reverse transcriptase domain-containing protein</fullName>
    </recommendedName>
</protein>
<evidence type="ECO:0000256" key="2">
    <source>
        <dbReference type="ARBA" id="ARBA00022723"/>
    </source>
</evidence>
<dbReference type="GO" id="GO:0071897">
    <property type="term" value="P:DNA biosynthetic process"/>
    <property type="evidence" value="ECO:0007669"/>
    <property type="project" value="UniProtKB-ARBA"/>
</dbReference>
<feature type="region of interest" description="Disordered" evidence="6">
    <location>
        <begin position="16"/>
        <end position="60"/>
    </location>
</feature>
<keyword evidence="10" id="KW-1185">Reference proteome</keyword>
<proteinExistence type="predicted"/>
<accession>A0A164MPX0</accession>
<feature type="compositionally biased region" description="Polar residues" evidence="6">
    <location>
        <begin position="40"/>
        <end position="59"/>
    </location>
</feature>
<keyword evidence="3" id="KW-0863">Zinc-finger</keyword>
<dbReference type="GO" id="GO:0005634">
    <property type="term" value="C:nucleus"/>
    <property type="evidence" value="ECO:0007669"/>
    <property type="project" value="UniProtKB-SubCell"/>
</dbReference>
<evidence type="ECO:0000256" key="5">
    <source>
        <dbReference type="ARBA" id="ARBA00023242"/>
    </source>
</evidence>
<feature type="compositionally biased region" description="Polar residues" evidence="6">
    <location>
        <begin position="98"/>
        <end position="118"/>
    </location>
</feature>
<dbReference type="GO" id="GO:0008270">
    <property type="term" value="F:zinc ion binding"/>
    <property type="evidence" value="ECO:0007669"/>
    <property type="project" value="UniProtKB-KW"/>
</dbReference>
<dbReference type="SUPFAM" id="SSF53098">
    <property type="entry name" value="Ribonuclease H-like"/>
    <property type="match status" value="1"/>
</dbReference>
<dbReference type="Gene3D" id="3.30.70.270">
    <property type="match status" value="1"/>
</dbReference>
<dbReference type="Pfam" id="PF00078">
    <property type="entry name" value="RVT_1"/>
    <property type="match status" value="1"/>
</dbReference>
<feature type="domain" description="HAT C-terminal dimerisation" evidence="8">
    <location>
        <begin position="508"/>
        <end position="590"/>
    </location>
</feature>
<comment type="subcellular location">
    <subcellularLocation>
        <location evidence="1">Nucleus</location>
    </subcellularLocation>
</comment>
<dbReference type="GO" id="GO:0042575">
    <property type="term" value="C:DNA polymerase complex"/>
    <property type="evidence" value="ECO:0007669"/>
    <property type="project" value="UniProtKB-ARBA"/>
</dbReference>
<sequence length="1217" mass="137749">MNVYLFQHLIYSDKKMSDSDSGLTGGPVTRGSRGRFAQGPQANTEYQDEQFGQSAQPSKKSARARSFPFACRLPEESSSIVAGGTVVAAVGVTPATPKPNTHPTGDPPSTLNDSQPLSSKPALVRSVSSASSGAEVASQNTGSISKKRIYSERKDLIQYFKRRSIGMVSATTDLWTSGNNLAMMAITVTWLTFDFVMMKVTLGFLELRGDDSGVNISNCFLSILTEFGLQNRLLCVTTDNASSNGTFIEELARLTKDFDCPFEKENWIRCYAHILNLASQDALECLKPNIEKRIALFKSVLAADNFDIGEEIRDDEESPGEDIPFIRVLLPLRDVPTRWNSTLYVLKRGIKIQRALDATTTQREWRGSEIHEEEWEKIKEAVELLDPFALTTRFLEGYKYPTLGAVLPLFTKLLMSLQKWNLDVGHSMESREAALAASEKLKKLKVEYFTTGLRWEAGDGDSSDIDMVKTFVLPAGLSSTSHGTKDTELNAYLSDLYSVKKRARLEDELEDYLAEPREPSDTSYDNLSYWKAHMTCYPRLSCMARDYLAITATSASSERVFSSGKDLLGICRFCLKPTTMEAWMCLRSWLRAGIKLMGGEDANVSSSSQEPLRGSMSTAEEVAQSVPEAECTEEVVVFIEDEDWRDNENYTARVAKGQEKDILRHRKYKNRRFPFTKQWFHLDAWPKTSHPQPTTPLANFEIPFDTDQRDTQFIQQQNVLLNHARSLFKYCYSDTEEERRELICQASTLLHEADTSLTPSNKKMTSFHNQYWHTCIHDIPEDELIFELQHHLEANGRNCLSDEHTRIALLSLLALYPSLDTPVKLFEFLNLRTGFTPILPRSYDSSSYSTPFFDAPTPPLRANLDENTEERFIDVPTPDFAKSAPTYPNQLSSAPPFRLYEAKRVSSNRSFNETNRTIVLPRHTTLGHVSFKPRTHVASCSNRPSNLQPDIHEAFLPDVAEDDVFAFKTSDLGNTGLVKHIIDTQGLGQIRQRPYRASPHQKGVSKNIIEELLAYNIIRPSLSPWAAPIVLVKKKTGDYRLCIDYRKLNALTKKYSFQLPQIDDVLDLLHGQQCFSNLDLASGNWQIEMEESSKEKTAFIVENHLYEWNRLAFGLTNAPGNFQRLMNFVLQEEIGKTCLIDLDDIFSKTIEYHIKNLNRIFELLDRANLRVKLLKCKFLAESVQYLGHIMSAEGVAPDPSKVDVLENYTKLQTVKEL</sequence>
<evidence type="ECO:0008006" key="11">
    <source>
        <dbReference type="Google" id="ProtNLM"/>
    </source>
</evidence>
<keyword evidence="2" id="KW-0479">Metal-binding</keyword>
<evidence type="ECO:0000259" key="8">
    <source>
        <dbReference type="Pfam" id="PF05699"/>
    </source>
</evidence>
<dbReference type="Proteomes" id="UP000076858">
    <property type="component" value="Unassembled WGS sequence"/>
</dbReference>
<keyword evidence="5" id="KW-0539">Nucleus</keyword>
<evidence type="ECO:0000259" key="7">
    <source>
        <dbReference type="Pfam" id="PF00078"/>
    </source>
</evidence>
<dbReference type="SUPFAM" id="SSF56672">
    <property type="entry name" value="DNA/RNA polymerases"/>
    <property type="match status" value="1"/>
</dbReference>
<dbReference type="PANTHER" id="PTHR46481:SF10">
    <property type="entry name" value="ZINC FINGER BED DOMAIN-CONTAINING PROTEIN 39"/>
    <property type="match status" value="1"/>
</dbReference>
<dbReference type="InterPro" id="IPR012337">
    <property type="entry name" value="RNaseH-like_sf"/>
</dbReference>
<dbReference type="EMBL" id="LRGB01002978">
    <property type="protein sequence ID" value="KZS05252.1"/>
    <property type="molecule type" value="Genomic_DNA"/>
</dbReference>
<evidence type="ECO:0000256" key="4">
    <source>
        <dbReference type="ARBA" id="ARBA00022833"/>
    </source>
</evidence>
<feature type="region of interest" description="Disordered" evidence="6">
    <location>
        <begin position="92"/>
        <end position="124"/>
    </location>
</feature>
<evidence type="ECO:0000313" key="10">
    <source>
        <dbReference type="Proteomes" id="UP000076858"/>
    </source>
</evidence>
<dbReference type="AlphaFoldDB" id="A0A164MPX0"/>
<name>A0A164MPX0_9CRUS</name>
<dbReference type="InterPro" id="IPR043128">
    <property type="entry name" value="Rev_trsase/Diguanyl_cyclase"/>
</dbReference>
<dbReference type="Pfam" id="PF05699">
    <property type="entry name" value="Dimer_Tnp_hAT"/>
    <property type="match status" value="1"/>
</dbReference>
<dbReference type="OrthoDB" id="6382745at2759"/>
<comment type="caution">
    <text evidence="9">The sequence shown here is derived from an EMBL/GenBank/DDBJ whole genome shotgun (WGS) entry which is preliminary data.</text>
</comment>
<dbReference type="InterPro" id="IPR008906">
    <property type="entry name" value="HATC_C_dom"/>
</dbReference>
<keyword evidence="4" id="KW-0862">Zinc</keyword>
<evidence type="ECO:0000256" key="1">
    <source>
        <dbReference type="ARBA" id="ARBA00004123"/>
    </source>
</evidence>
<reference evidence="9 10" key="1">
    <citation type="submission" date="2016-03" db="EMBL/GenBank/DDBJ databases">
        <title>EvidentialGene: Evidence-directed Construction of Genes on Genomes.</title>
        <authorList>
            <person name="Gilbert D.G."/>
            <person name="Choi J.-H."/>
            <person name="Mockaitis K."/>
            <person name="Colbourne J."/>
            <person name="Pfrender M."/>
        </authorList>
    </citation>
    <scope>NUCLEOTIDE SEQUENCE [LARGE SCALE GENOMIC DNA]</scope>
    <source>
        <strain evidence="9 10">Xinb3</strain>
        <tissue evidence="9">Complete organism</tissue>
    </source>
</reference>
<dbReference type="CDD" id="cd01647">
    <property type="entry name" value="RT_LTR"/>
    <property type="match status" value="1"/>
</dbReference>
<gene>
    <name evidence="9" type="ORF">APZ42_031590</name>
</gene>
<dbReference type="InterPro" id="IPR000477">
    <property type="entry name" value="RT_dom"/>
</dbReference>